<evidence type="ECO:0000313" key="6">
    <source>
        <dbReference type="EMBL" id="KAJ8097491.1"/>
    </source>
</evidence>
<dbReference type="EMBL" id="JARPMG010000011">
    <property type="protein sequence ID" value="KAJ8097491.1"/>
    <property type="molecule type" value="Genomic_DNA"/>
</dbReference>
<evidence type="ECO:0000259" key="5">
    <source>
        <dbReference type="Pfam" id="PF09444"/>
    </source>
</evidence>
<feature type="compositionally biased region" description="Acidic residues" evidence="4">
    <location>
        <begin position="693"/>
        <end position="733"/>
    </location>
</feature>
<dbReference type="GO" id="GO:0007095">
    <property type="term" value="P:mitotic G2 DNA damage checkpoint signaling"/>
    <property type="evidence" value="ECO:0007669"/>
    <property type="project" value="TreeGrafter"/>
</dbReference>
<feature type="region of interest" description="Disordered" evidence="4">
    <location>
        <begin position="140"/>
        <end position="288"/>
    </location>
</feature>
<protein>
    <submittedName>
        <fullName evidence="6">MRC1-like domain-containing protein</fullName>
    </submittedName>
</protein>
<feature type="compositionally biased region" description="Basic and acidic residues" evidence="4">
    <location>
        <begin position="356"/>
        <end position="367"/>
    </location>
</feature>
<comment type="subcellular location">
    <subcellularLocation>
        <location evidence="1">Nucleus</location>
    </subcellularLocation>
</comment>
<feature type="region of interest" description="Disordered" evidence="4">
    <location>
        <begin position="1"/>
        <end position="108"/>
    </location>
</feature>
<dbReference type="InterPro" id="IPR018564">
    <property type="entry name" value="Repl_chkpnt_MRC1_dom"/>
</dbReference>
<comment type="caution">
    <text evidence="6">The sequence shown here is derived from an EMBL/GenBank/DDBJ whole genome shotgun (WGS) entry which is preliminary data.</text>
</comment>
<feature type="region of interest" description="Disordered" evidence="4">
    <location>
        <begin position="395"/>
        <end position="481"/>
    </location>
</feature>
<feature type="compositionally biased region" description="Polar residues" evidence="4">
    <location>
        <begin position="395"/>
        <end position="428"/>
    </location>
</feature>
<dbReference type="GO" id="GO:0005634">
    <property type="term" value="C:nucleus"/>
    <property type="evidence" value="ECO:0007669"/>
    <property type="project" value="UniProtKB-SubCell"/>
</dbReference>
<evidence type="ECO:0000313" key="7">
    <source>
        <dbReference type="Proteomes" id="UP001217417"/>
    </source>
</evidence>
<evidence type="ECO:0000256" key="4">
    <source>
        <dbReference type="SAM" id="MobiDB-lite"/>
    </source>
</evidence>
<feature type="region of interest" description="Disordered" evidence="4">
    <location>
        <begin position="342"/>
        <end position="374"/>
    </location>
</feature>
<feature type="compositionally biased region" description="Low complexity" evidence="4">
    <location>
        <begin position="33"/>
        <end position="45"/>
    </location>
</feature>
<evidence type="ECO:0000256" key="1">
    <source>
        <dbReference type="ARBA" id="ARBA00004123"/>
    </source>
</evidence>
<feature type="compositionally biased region" description="Basic and acidic residues" evidence="4">
    <location>
        <begin position="496"/>
        <end position="507"/>
    </location>
</feature>
<evidence type="ECO:0000256" key="3">
    <source>
        <dbReference type="ARBA" id="ARBA00023242"/>
    </source>
</evidence>
<dbReference type="GO" id="GO:0033314">
    <property type="term" value="P:mitotic DNA replication checkpoint signaling"/>
    <property type="evidence" value="ECO:0007669"/>
    <property type="project" value="TreeGrafter"/>
</dbReference>
<feature type="compositionally biased region" description="Acidic residues" evidence="4">
    <location>
        <begin position="818"/>
        <end position="828"/>
    </location>
</feature>
<feature type="compositionally biased region" description="Pro residues" evidence="4">
    <location>
        <begin position="789"/>
        <end position="806"/>
    </location>
</feature>
<sequence length="1050" mass="117369">MSGDSPPVASATTAESRSRRPALDTLFPESDADSTTASSPATTPSRPLSRDADNEDMLTPRTRVRRLLGHVDNASENEEGGADGEYAGSASDTSSTDHAVAVPRKKGGLAALLKKRNTEKSGMTNENAAASYESVRRKMLLQLANGKTPAATSPKKSSSAIENATRIVRDSDDDDPDKENRQPLPRAPTRPGKSTAIGPFQLDSMFSDDRDDHDDSDKDGAAISITPPKKGVPTHGKDLSELEMSDSDNDNTDGLARSMTRKDNLDDISSDDDDDDDDDDVGVDSLRDLLHDKAFTDDVRRKREERLALEAKKRAAEEKRKMREQERIRLEQEVELERQIEEQLANKRKPRKASKKALEEMNKETARMQRNRQLALQPLTVKKISKESLFAKFNFTPSGSTAPIVPNSSSSQAAGSEIASTPPSSPLQDSADKRVTESGAATHIEPTENILDRRNVTTKTGPDSDSDLDSDDSGSNINGTKAAVADLISSAQEMKNAADRAKSDDKKKKLRPILTTPVKQDLRVLRAQLPPETLSMIKAAKAKSARLVQKAIVHLSDDESDSDLEILPPGQANSQKGPKRKVTLENVKAPVRKDMPLWRRFTAYKSPSKEFRKRGYMTDRELDDMLQSRIREQARKETEEKQAEILAKGGKILTAEEKKKEEQIIEDLLERERRNAEETRKRERRERRRNGEIDDEEKFEDEEDDEDDDDEDEYEEEDIAELLSEEAEEDVDDDHGGEKASDDQEDDTAPVEDEPGLTQFFQETQQDSGNVKDIHGDNDLLQVKTPPLLQLPPRNPHSSPMFPPSSEPNGSQSMPQEENSDVDQEEDLSANPTRSKAHYSSPELNRHLTGVDDVDESARPVTSFSKLLKEQRHQDKLRNRLKKSRAMKQMFDEHAEESDDEWNGLGGASDSDSDSADDEHDSDLDAMVNDNVDENADRARVAALFAADELDRDEKLVNEMIKGVHGGFRKRHQGGLYDLSDSDDEAAYAERRRQRREIKRRKHLLKDEKMSSLAENPKAQAFFKTIEEDDRKHAEPQYVDIDDLEGLLNG</sequence>
<proteinExistence type="predicted"/>
<feature type="compositionally biased region" description="Basic and acidic residues" evidence="4">
    <location>
        <begin position="654"/>
        <end position="681"/>
    </location>
</feature>
<dbReference type="Pfam" id="PF09444">
    <property type="entry name" value="MRC1"/>
    <property type="match status" value="1"/>
</dbReference>
<dbReference type="GO" id="GO:0010997">
    <property type="term" value="F:anaphase-promoting complex binding"/>
    <property type="evidence" value="ECO:0007669"/>
    <property type="project" value="TreeGrafter"/>
</dbReference>
<feature type="compositionally biased region" description="Basic and acidic residues" evidence="4">
    <location>
        <begin position="867"/>
        <end position="878"/>
    </location>
</feature>
<feature type="region of interest" description="Disordered" evidence="4">
    <location>
        <begin position="558"/>
        <end position="581"/>
    </location>
</feature>
<dbReference type="PANTHER" id="PTHR14396:SF10">
    <property type="entry name" value="CLASPIN"/>
    <property type="match status" value="1"/>
</dbReference>
<name>A0AAD7QM92_9ASCO</name>
<feature type="region of interest" description="Disordered" evidence="4">
    <location>
        <begin position="493"/>
        <end position="513"/>
    </location>
</feature>
<feature type="compositionally biased region" description="Polar residues" evidence="4">
    <location>
        <begin position="807"/>
        <end position="817"/>
    </location>
</feature>
<keyword evidence="2" id="KW-0597">Phosphoprotein</keyword>
<evidence type="ECO:0000256" key="2">
    <source>
        <dbReference type="ARBA" id="ARBA00022553"/>
    </source>
</evidence>
<dbReference type="Proteomes" id="UP001217417">
    <property type="component" value="Unassembled WGS sequence"/>
</dbReference>
<feature type="region of interest" description="Disordered" evidence="4">
    <location>
        <begin position="647"/>
        <end position="929"/>
    </location>
</feature>
<accession>A0AAD7QM92</accession>
<dbReference type="PANTHER" id="PTHR14396">
    <property type="entry name" value="CLASPIN"/>
    <property type="match status" value="1"/>
</dbReference>
<feature type="compositionally biased region" description="Acidic residues" evidence="4">
    <location>
        <begin position="911"/>
        <end position="924"/>
    </location>
</feature>
<dbReference type="GeneID" id="80883797"/>
<dbReference type="RefSeq" id="XP_056040941.1">
    <property type="nucleotide sequence ID" value="XM_056188631.1"/>
</dbReference>
<feature type="compositionally biased region" description="Acidic residues" evidence="4">
    <location>
        <begin position="266"/>
        <end position="282"/>
    </location>
</feature>
<feature type="compositionally biased region" description="Low complexity" evidence="4">
    <location>
        <begin position="147"/>
        <end position="160"/>
    </location>
</feature>
<keyword evidence="3" id="KW-0539">Nucleus</keyword>
<reference evidence="6" key="1">
    <citation type="submission" date="2023-03" db="EMBL/GenBank/DDBJ databases">
        <title>Near-Complete genome sequence of Lipomyces tetrasporous NRRL Y-64009, an oleaginous yeast capable of growing on lignocellulosic hydrolysates.</title>
        <authorList>
            <consortium name="Lawrence Berkeley National Laboratory"/>
            <person name="Jagtap S.S."/>
            <person name="Liu J.-J."/>
            <person name="Walukiewicz H.E."/>
            <person name="Pangilinan J."/>
            <person name="Lipzen A."/>
            <person name="Ahrendt S."/>
            <person name="Koriabine M."/>
            <person name="Cobaugh K."/>
            <person name="Salamov A."/>
            <person name="Yoshinaga Y."/>
            <person name="Ng V."/>
            <person name="Daum C."/>
            <person name="Grigoriev I.V."/>
            <person name="Slininger P.J."/>
            <person name="Dien B.S."/>
            <person name="Jin Y.-S."/>
            <person name="Rao C.V."/>
        </authorList>
    </citation>
    <scope>NUCLEOTIDE SEQUENCE</scope>
    <source>
        <strain evidence="6">NRRL Y-64009</strain>
    </source>
</reference>
<feature type="compositionally biased region" description="Acidic residues" evidence="4">
    <location>
        <begin position="241"/>
        <end position="251"/>
    </location>
</feature>
<dbReference type="InterPro" id="IPR024146">
    <property type="entry name" value="Claspin"/>
</dbReference>
<feature type="domain" description="DNA replication checkpoint mediator MRC1" evidence="5">
    <location>
        <begin position="884"/>
        <end position="1025"/>
    </location>
</feature>
<keyword evidence="7" id="KW-1185">Reference proteome</keyword>
<feature type="compositionally biased region" description="Basic residues" evidence="4">
    <location>
        <begin position="346"/>
        <end position="355"/>
    </location>
</feature>
<dbReference type="AlphaFoldDB" id="A0AAD7QM92"/>
<organism evidence="6 7">
    <name type="scientific">Lipomyces tetrasporus</name>
    <dbReference type="NCBI Taxonomy" id="54092"/>
    <lineage>
        <taxon>Eukaryota</taxon>
        <taxon>Fungi</taxon>
        <taxon>Dikarya</taxon>
        <taxon>Ascomycota</taxon>
        <taxon>Saccharomycotina</taxon>
        <taxon>Lipomycetes</taxon>
        <taxon>Lipomycetales</taxon>
        <taxon>Lipomycetaceae</taxon>
        <taxon>Lipomyces</taxon>
    </lineage>
</organism>
<gene>
    <name evidence="6" type="ORF">POJ06DRAFT_261521</name>
</gene>
<feature type="compositionally biased region" description="Polar residues" evidence="4">
    <location>
        <begin position="759"/>
        <end position="769"/>
    </location>
</feature>
<feature type="compositionally biased region" description="Basic and acidic residues" evidence="4">
    <location>
        <begin position="207"/>
        <end position="220"/>
    </location>
</feature>
<feature type="compositionally biased region" description="Acidic residues" evidence="4">
    <location>
        <begin position="743"/>
        <end position="755"/>
    </location>
</feature>